<dbReference type="EMBL" id="JBHTCA010000014">
    <property type="protein sequence ID" value="MFC7410388.1"/>
    <property type="molecule type" value="Genomic_DNA"/>
</dbReference>
<dbReference type="NCBIfam" id="NF038214">
    <property type="entry name" value="IS21_help_AAA"/>
    <property type="match status" value="1"/>
</dbReference>
<comment type="caution">
    <text evidence="4">The sequence shown here is derived from an EMBL/GenBank/DDBJ whole genome shotgun (WGS) entry which is preliminary data.</text>
</comment>
<gene>
    <name evidence="4" type="primary">istB</name>
    <name evidence="4" type="ORF">ACFQPB_16100</name>
</gene>
<evidence type="ECO:0000256" key="1">
    <source>
        <dbReference type="ARBA" id="ARBA00022741"/>
    </source>
</evidence>
<dbReference type="Pfam" id="PF01695">
    <property type="entry name" value="IstB_IS21"/>
    <property type="match status" value="1"/>
</dbReference>
<proteinExistence type="predicted"/>
<feature type="domain" description="IstB-like ATP-binding" evidence="3">
    <location>
        <begin position="9"/>
        <end position="247"/>
    </location>
</feature>
<dbReference type="InterPro" id="IPR027417">
    <property type="entry name" value="P-loop_NTPase"/>
</dbReference>
<accession>A0ABW2QLX4</accession>
<dbReference type="PANTHER" id="PTHR30050:SF4">
    <property type="entry name" value="ATP-BINDING PROTEIN RV3427C IN INSERTION SEQUENCE-RELATED"/>
    <property type="match status" value="1"/>
</dbReference>
<organism evidence="4 5">
    <name type="scientific">Hydrogenophaga atypica</name>
    <dbReference type="NCBI Taxonomy" id="249409"/>
    <lineage>
        <taxon>Bacteria</taxon>
        <taxon>Pseudomonadati</taxon>
        <taxon>Pseudomonadota</taxon>
        <taxon>Betaproteobacteria</taxon>
        <taxon>Burkholderiales</taxon>
        <taxon>Comamonadaceae</taxon>
        <taxon>Hydrogenophaga</taxon>
    </lineage>
</organism>
<evidence type="ECO:0000313" key="5">
    <source>
        <dbReference type="Proteomes" id="UP001596501"/>
    </source>
</evidence>
<protein>
    <submittedName>
        <fullName evidence="4">IS21-like element helper ATPase IstB</fullName>
    </submittedName>
</protein>
<dbReference type="InterPro" id="IPR047661">
    <property type="entry name" value="IstB"/>
</dbReference>
<dbReference type="PANTHER" id="PTHR30050">
    <property type="entry name" value="CHROMOSOMAL REPLICATION INITIATOR PROTEIN DNAA"/>
    <property type="match status" value="1"/>
</dbReference>
<dbReference type="PIRSF" id="PIRSF003073">
    <property type="entry name" value="DNAC_TnpB_IstB"/>
    <property type="match status" value="1"/>
</dbReference>
<keyword evidence="5" id="KW-1185">Reference proteome</keyword>
<keyword evidence="2" id="KW-0067">ATP-binding</keyword>
<evidence type="ECO:0000256" key="2">
    <source>
        <dbReference type="ARBA" id="ARBA00022840"/>
    </source>
</evidence>
<reference evidence="5" key="1">
    <citation type="journal article" date="2019" name="Int. J. Syst. Evol. Microbiol.">
        <title>The Global Catalogue of Microorganisms (GCM) 10K type strain sequencing project: providing services to taxonomists for standard genome sequencing and annotation.</title>
        <authorList>
            <consortium name="The Broad Institute Genomics Platform"/>
            <consortium name="The Broad Institute Genome Sequencing Center for Infectious Disease"/>
            <person name="Wu L."/>
            <person name="Ma J."/>
        </authorList>
    </citation>
    <scope>NUCLEOTIDE SEQUENCE [LARGE SCALE GENOMIC DNA]</scope>
    <source>
        <strain evidence="5">CGMCC 1.12371</strain>
    </source>
</reference>
<evidence type="ECO:0000259" key="3">
    <source>
        <dbReference type="Pfam" id="PF01695"/>
    </source>
</evidence>
<sequence>MMTNDTIRKLNELKLFGMVHAFSQQIESAVAGHLSFEERVGLMVDHEVTYRDEKRLRRLLTNAKLREPACMEDIDYEAKRGLDRSVMASLALCNWIRHGVNVIVTGATGLGKTWIACALGNQACRHGMTVKFERVPLLLEELAIAHSDGTFRKRIAAIGKHDLLILDDLGINTLTAERRADLLEVVESRSGTKATVVTSQLPVRRWHDYLADGNPTVADAIMDRVVSDSYRIDLVGESLRPKRRRSANS</sequence>
<dbReference type="Proteomes" id="UP001596501">
    <property type="component" value="Unassembled WGS sequence"/>
</dbReference>
<name>A0ABW2QLX4_9BURK</name>
<dbReference type="CDD" id="cd00009">
    <property type="entry name" value="AAA"/>
    <property type="match status" value="1"/>
</dbReference>
<dbReference type="InterPro" id="IPR002611">
    <property type="entry name" value="IstB_ATP-bd"/>
</dbReference>
<dbReference type="InterPro" id="IPR028350">
    <property type="entry name" value="DNAC/IstB-like"/>
</dbReference>
<dbReference type="SUPFAM" id="SSF52540">
    <property type="entry name" value="P-loop containing nucleoside triphosphate hydrolases"/>
    <property type="match status" value="1"/>
</dbReference>
<evidence type="ECO:0000313" key="4">
    <source>
        <dbReference type="EMBL" id="MFC7410388.1"/>
    </source>
</evidence>
<dbReference type="Gene3D" id="3.40.50.300">
    <property type="entry name" value="P-loop containing nucleotide triphosphate hydrolases"/>
    <property type="match status" value="1"/>
</dbReference>
<dbReference type="RefSeq" id="WP_382225380.1">
    <property type="nucleotide sequence ID" value="NZ_JBHTCA010000014.1"/>
</dbReference>
<keyword evidence="1" id="KW-0547">Nucleotide-binding</keyword>